<dbReference type="AlphaFoldDB" id="A0AA35WGC1"/>
<evidence type="ECO:0000256" key="1">
    <source>
        <dbReference type="ARBA" id="ARBA00023054"/>
    </source>
</evidence>
<dbReference type="InterPro" id="IPR039902">
    <property type="entry name" value="CCDC148/CCDC112"/>
</dbReference>
<keyword evidence="1" id="KW-0175">Coiled coil</keyword>
<dbReference type="Proteomes" id="UP001174909">
    <property type="component" value="Unassembled WGS sequence"/>
</dbReference>
<name>A0AA35WGC1_GEOBA</name>
<evidence type="ECO:0000313" key="4">
    <source>
        <dbReference type="Proteomes" id="UP001174909"/>
    </source>
</evidence>
<dbReference type="PANTHER" id="PTHR21549:SF0">
    <property type="entry name" value="COILED-COIL DOMAIN-CONTAINING PROTEIN 112"/>
    <property type="match status" value="1"/>
</dbReference>
<gene>
    <name evidence="3" type="ORF">GBAR_LOCUS12203</name>
</gene>
<dbReference type="EMBL" id="CASHTH010001826">
    <property type="protein sequence ID" value="CAI8020393.1"/>
    <property type="molecule type" value="Genomic_DNA"/>
</dbReference>
<accession>A0AA35WGC1</accession>
<dbReference type="PANTHER" id="PTHR21549">
    <property type="entry name" value="MUTATED IN BLADDER CANCER 1"/>
    <property type="match status" value="1"/>
</dbReference>
<proteinExistence type="predicted"/>
<evidence type="ECO:0000313" key="3">
    <source>
        <dbReference type="EMBL" id="CAI8020393.1"/>
    </source>
</evidence>
<reference evidence="3" key="1">
    <citation type="submission" date="2023-03" db="EMBL/GenBank/DDBJ databases">
        <authorList>
            <person name="Steffen K."/>
            <person name="Cardenas P."/>
        </authorList>
    </citation>
    <scope>NUCLEOTIDE SEQUENCE</scope>
</reference>
<protein>
    <submittedName>
        <fullName evidence="3">Coiled-coil domain-containing protein 112</fullName>
    </submittedName>
</protein>
<feature type="compositionally biased region" description="Basic and acidic residues" evidence="2">
    <location>
        <begin position="292"/>
        <end position="379"/>
    </location>
</feature>
<evidence type="ECO:0000256" key="2">
    <source>
        <dbReference type="SAM" id="MobiDB-lite"/>
    </source>
</evidence>
<sequence length="403" mass="46301">MSGHEIQSDSTAVTIPNAGRASGRSTLEKLSQLEQRAVSLERERNSQLYNRRHEFRKVFCSLEETELKLNQDRKTEKKELSQQISRIRANVQRFQKMLEDMRPGPTFLERLKEVLEETETSILAFKDRQREVYEKLLVEERQVSQEVIAFQRRMEAWATSTTTTTPGSRGVQVTTASGTTAVAGERGREGEAALPPAMLELERFLRQTGGVRGGWDDYDHNTFLHLRTKHSNESALVEAALRELPTRTESEVRAHSAWYTEYSSLLEAKRLAIQQWKKNKQLARSQQLKTGSVREGDSESRRKEATGEREKREQERQTNKEKLQAWKVQQEQKRQEAENARLKEEETKAKKYEKETIRQAEVREEVRGVPGEKGERETGCGRAGEAEETGQREGATAPGQERD</sequence>
<keyword evidence="4" id="KW-1185">Reference proteome</keyword>
<feature type="region of interest" description="Disordered" evidence="2">
    <location>
        <begin position="1"/>
        <end position="27"/>
    </location>
</feature>
<feature type="region of interest" description="Disordered" evidence="2">
    <location>
        <begin position="280"/>
        <end position="403"/>
    </location>
</feature>
<comment type="caution">
    <text evidence="3">The sequence shown here is derived from an EMBL/GenBank/DDBJ whole genome shotgun (WGS) entry which is preliminary data.</text>
</comment>
<organism evidence="3 4">
    <name type="scientific">Geodia barretti</name>
    <name type="common">Barrett's horny sponge</name>
    <dbReference type="NCBI Taxonomy" id="519541"/>
    <lineage>
        <taxon>Eukaryota</taxon>
        <taxon>Metazoa</taxon>
        <taxon>Porifera</taxon>
        <taxon>Demospongiae</taxon>
        <taxon>Heteroscleromorpha</taxon>
        <taxon>Tetractinellida</taxon>
        <taxon>Astrophorina</taxon>
        <taxon>Geodiidae</taxon>
        <taxon>Geodia</taxon>
    </lineage>
</organism>